<comment type="caution">
    <text evidence="1">The sequence shown here is derived from an EMBL/GenBank/DDBJ whole genome shotgun (WGS) entry which is preliminary data.</text>
</comment>
<gene>
    <name evidence="1" type="ORF">LCGC14_1803510</name>
</gene>
<protein>
    <submittedName>
        <fullName evidence="1">Uncharacterized protein</fullName>
    </submittedName>
</protein>
<evidence type="ECO:0000313" key="1">
    <source>
        <dbReference type="EMBL" id="KKM00532.1"/>
    </source>
</evidence>
<proteinExistence type="predicted"/>
<name>A0A0F9HBQ2_9ZZZZ</name>
<reference evidence="1" key="1">
    <citation type="journal article" date="2015" name="Nature">
        <title>Complex archaea that bridge the gap between prokaryotes and eukaryotes.</title>
        <authorList>
            <person name="Spang A."/>
            <person name="Saw J.H."/>
            <person name="Jorgensen S.L."/>
            <person name="Zaremba-Niedzwiedzka K."/>
            <person name="Martijn J."/>
            <person name="Lind A.E."/>
            <person name="van Eijk R."/>
            <person name="Schleper C."/>
            <person name="Guy L."/>
            <person name="Ettema T.J."/>
        </authorList>
    </citation>
    <scope>NUCLEOTIDE SEQUENCE</scope>
</reference>
<dbReference type="EMBL" id="LAZR01017412">
    <property type="protein sequence ID" value="KKM00532.1"/>
    <property type="molecule type" value="Genomic_DNA"/>
</dbReference>
<accession>A0A0F9HBQ2</accession>
<organism evidence="1">
    <name type="scientific">marine sediment metagenome</name>
    <dbReference type="NCBI Taxonomy" id="412755"/>
    <lineage>
        <taxon>unclassified sequences</taxon>
        <taxon>metagenomes</taxon>
        <taxon>ecological metagenomes</taxon>
    </lineage>
</organism>
<sequence>MKLKIVKCRKPKNYHSTKMHFPNSNFASEYINNSHKEFLLNRARQLEHPDLSKRKRKNLMFSKPNKYILTKVKNKYLLWEKLN</sequence>
<dbReference type="AlphaFoldDB" id="A0A0F9HBQ2"/>